<evidence type="ECO:0000256" key="7">
    <source>
        <dbReference type="PROSITE-ProRule" id="PRU00644"/>
    </source>
</evidence>
<evidence type="ECO:0000256" key="3">
    <source>
        <dbReference type="ARBA" id="ARBA00022448"/>
    </source>
</evidence>
<keyword evidence="6" id="KW-0175">Coiled coil</keyword>
<organism evidence="11 12">
    <name type="scientific">Botryobasidium botryosum (strain FD-172 SS1)</name>
    <dbReference type="NCBI Taxonomy" id="930990"/>
    <lineage>
        <taxon>Eukaryota</taxon>
        <taxon>Fungi</taxon>
        <taxon>Dikarya</taxon>
        <taxon>Basidiomycota</taxon>
        <taxon>Agaricomycotina</taxon>
        <taxon>Agaricomycetes</taxon>
        <taxon>Cantharellales</taxon>
        <taxon>Botryobasidiaceae</taxon>
        <taxon>Botryobasidium</taxon>
    </lineage>
</organism>
<dbReference type="Gene3D" id="6.10.140.820">
    <property type="match status" value="1"/>
</dbReference>
<name>A0A067N2Y4_BOTB1</name>
<evidence type="ECO:0000313" key="11">
    <source>
        <dbReference type="EMBL" id="KDQ18507.1"/>
    </source>
</evidence>
<dbReference type="Proteomes" id="UP000027195">
    <property type="component" value="Unassembled WGS sequence"/>
</dbReference>
<dbReference type="AlphaFoldDB" id="A0A067N2Y4"/>
<evidence type="ECO:0000256" key="6">
    <source>
        <dbReference type="ARBA" id="ARBA00023054"/>
    </source>
</evidence>
<feature type="domain" description="UEV" evidence="10">
    <location>
        <begin position="7"/>
        <end position="152"/>
    </location>
</feature>
<keyword evidence="4" id="KW-0967">Endosome</keyword>
<dbReference type="InterPro" id="IPR008883">
    <property type="entry name" value="UEV_N"/>
</dbReference>
<comment type="subcellular location">
    <subcellularLocation>
        <location evidence="1">Endosome</location>
    </subcellularLocation>
</comment>
<dbReference type="GO" id="GO:0000813">
    <property type="term" value="C:ESCRT I complex"/>
    <property type="evidence" value="ECO:0007669"/>
    <property type="project" value="TreeGrafter"/>
</dbReference>
<dbReference type="GO" id="GO:0043162">
    <property type="term" value="P:ubiquitin-dependent protein catabolic process via the multivesicular body sorting pathway"/>
    <property type="evidence" value="ECO:0007669"/>
    <property type="project" value="UniProtKB-ARBA"/>
</dbReference>
<dbReference type="InterPro" id="IPR037202">
    <property type="entry name" value="ESCRT_assembly_dom"/>
</dbReference>
<dbReference type="PROSITE" id="PS51312">
    <property type="entry name" value="SB"/>
    <property type="match status" value="1"/>
</dbReference>
<dbReference type="OrthoDB" id="306304at2759"/>
<feature type="compositionally biased region" description="Low complexity" evidence="8">
    <location>
        <begin position="374"/>
        <end position="386"/>
    </location>
</feature>
<evidence type="ECO:0000256" key="1">
    <source>
        <dbReference type="ARBA" id="ARBA00004177"/>
    </source>
</evidence>
<dbReference type="Gene3D" id="3.10.110.10">
    <property type="entry name" value="Ubiquitin Conjugating Enzyme"/>
    <property type="match status" value="1"/>
</dbReference>
<dbReference type="PRINTS" id="PR01217">
    <property type="entry name" value="PRICHEXTENSN"/>
</dbReference>
<dbReference type="EMBL" id="KL198021">
    <property type="protein sequence ID" value="KDQ18507.1"/>
    <property type="molecule type" value="Genomic_DNA"/>
</dbReference>
<dbReference type="InterPro" id="IPR016135">
    <property type="entry name" value="UBQ-conjugating_enzyme/RWD"/>
</dbReference>
<dbReference type="InterPro" id="IPR052070">
    <property type="entry name" value="ESCRT-I_UEV_domain"/>
</dbReference>
<feature type="domain" description="SB" evidence="9">
    <location>
        <begin position="492"/>
        <end position="560"/>
    </location>
</feature>
<feature type="region of interest" description="Disordered" evidence="8">
    <location>
        <begin position="218"/>
        <end position="395"/>
    </location>
</feature>
<accession>A0A067N2Y4</accession>
<evidence type="ECO:0000256" key="4">
    <source>
        <dbReference type="ARBA" id="ARBA00022753"/>
    </source>
</evidence>
<dbReference type="STRING" id="930990.A0A067N2Y4"/>
<protein>
    <recommendedName>
        <fullName evidence="13">UEV domain-containing protein</fullName>
    </recommendedName>
</protein>
<dbReference type="SUPFAM" id="SSF140111">
    <property type="entry name" value="Endosomal sorting complex assembly domain"/>
    <property type="match status" value="1"/>
</dbReference>
<feature type="compositionally biased region" description="Pro residues" evidence="8">
    <location>
        <begin position="281"/>
        <end position="290"/>
    </location>
</feature>
<evidence type="ECO:0000256" key="2">
    <source>
        <dbReference type="ARBA" id="ARBA00009594"/>
    </source>
</evidence>
<keyword evidence="5 7" id="KW-0653">Protein transport</keyword>
<comment type="similarity">
    <text evidence="2">Belongs to the ubiquitin-conjugating enzyme family. UEV subfamily.</text>
</comment>
<dbReference type="PANTHER" id="PTHR23306">
    <property type="entry name" value="TUMOR SUSCEPTIBILITY GENE 101 PROTEIN-RELATED"/>
    <property type="match status" value="1"/>
</dbReference>
<dbReference type="HOGENOM" id="CLU_017548_2_0_1"/>
<feature type="compositionally biased region" description="Pro residues" evidence="8">
    <location>
        <begin position="299"/>
        <end position="309"/>
    </location>
</feature>
<dbReference type="CDD" id="cd11685">
    <property type="entry name" value="UEV_TSG101-like"/>
    <property type="match status" value="1"/>
</dbReference>
<proteinExistence type="inferred from homology"/>
<keyword evidence="3 7" id="KW-0813">Transport</keyword>
<evidence type="ECO:0000256" key="5">
    <source>
        <dbReference type="ARBA" id="ARBA00022927"/>
    </source>
</evidence>
<dbReference type="GO" id="GO:0006886">
    <property type="term" value="P:intracellular protein transport"/>
    <property type="evidence" value="ECO:0007669"/>
    <property type="project" value="UniProtKB-ARBA"/>
</dbReference>
<evidence type="ECO:0000259" key="9">
    <source>
        <dbReference type="PROSITE" id="PS51312"/>
    </source>
</evidence>
<dbReference type="Pfam" id="PF09454">
    <property type="entry name" value="Vps23_core"/>
    <property type="match status" value="1"/>
</dbReference>
<feature type="compositionally biased region" description="Pro residues" evidence="8">
    <location>
        <begin position="250"/>
        <end position="270"/>
    </location>
</feature>
<dbReference type="PROSITE" id="PS51322">
    <property type="entry name" value="UEV"/>
    <property type="match status" value="1"/>
</dbReference>
<evidence type="ECO:0000313" key="12">
    <source>
        <dbReference type="Proteomes" id="UP000027195"/>
    </source>
</evidence>
<dbReference type="GO" id="GO:0072666">
    <property type="term" value="P:establishment of protein localization to vacuole"/>
    <property type="evidence" value="ECO:0007669"/>
    <property type="project" value="UniProtKB-ARBA"/>
</dbReference>
<sequence>MASGNLTLTQKWLRGAASPYQQEDRVYLDVDAVLASHPTLRPKTDVYTFNDGRTQLLICVHGLLPITFRQSTYNIPVAIWLPLGYPKDVPIAYVVPTSDMLIKAGKHVDLSGSCVIPYLADWQKKSEACNLRALAEAMQDIFSREPPLYAKPKRAVSNPPVSSPVQAPATAGPSNEASSRPALPPKPPHAIGTPLGPPPSAQHHTSPISRATYVNEALASRPPPPLPSEGSPRTVSIISSQPTPHHGAPRTPPPPPPPPPRPPIQHPSPLAPYNTGNMYNKPPPIPPSDIPTPAFYAPPAAPPPPPTSAPPGQSSRPLYTSPPPHPAYTTNHDRYQSPPVPPPHPMALPTRPASLPTPAPIRNIMEEDDTDPQFSTTPSSSSIPPAAFVPPRPPNPETLRMHAALHAKLTAELNTVSQTLATDAERLRANQADLLAGEPAIRDEMARLEAVRDVCRTVGGRMRSVVGAAEGRVEELRRKGDPDVDELVCSTTIVYNQLINLVAEDNAIEDTIYHLHRALNAGRIDLDRFIRTTRVLAEEQFMKRALIEKITSGIPMGATMGSWS</sequence>
<dbReference type="PANTHER" id="PTHR23306:SF3">
    <property type="entry name" value="TUMOR SUPPRESSOR PROTEIN 101"/>
    <property type="match status" value="1"/>
</dbReference>
<dbReference type="InterPro" id="IPR017916">
    <property type="entry name" value="SB_dom"/>
</dbReference>
<evidence type="ECO:0000259" key="10">
    <source>
        <dbReference type="PROSITE" id="PS51322"/>
    </source>
</evidence>
<dbReference type="InParanoid" id="A0A067N2Y4"/>
<evidence type="ECO:0008006" key="13">
    <source>
        <dbReference type="Google" id="ProtNLM"/>
    </source>
</evidence>
<dbReference type="SUPFAM" id="SSF54495">
    <property type="entry name" value="UBC-like"/>
    <property type="match status" value="1"/>
</dbReference>
<feature type="region of interest" description="Disordered" evidence="8">
    <location>
        <begin position="153"/>
        <end position="206"/>
    </location>
</feature>
<dbReference type="Pfam" id="PF05743">
    <property type="entry name" value="UEV"/>
    <property type="match status" value="1"/>
</dbReference>
<evidence type="ECO:0000256" key="8">
    <source>
        <dbReference type="SAM" id="MobiDB-lite"/>
    </source>
</evidence>
<dbReference type="GO" id="GO:0043130">
    <property type="term" value="F:ubiquitin binding"/>
    <property type="evidence" value="ECO:0007669"/>
    <property type="project" value="TreeGrafter"/>
</dbReference>
<reference evidence="12" key="1">
    <citation type="journal article" date="2014" name="Proc. Natl. Acad. Sci. U.S.A.">
        <title>Extensive sampling of basidiomycete genomes demonstrates inadequacy of the white-rot/brown-rot paradigm for wood decay fungi.</title>
        <authorList>
            <person name="Riley R."/>
            <person name="Salamov A.A."/>
            <person name="Brown D.W."/>
            <person name="Nagy L.G."/>
            <person name="Floudas D."/>
            <person name="Held B.W."/>
            <person name="Levasseur A."/>
            <person name="Lombard V."/>
            <person name="Morin E."/>
            <person name="Otillar R."/>
            <person name="Lindquist E.A."/>
            <person name="Sun H."/>
            <person name="LaButti K.M."/>
            <person name="Schmutz J."/>
            <person name="Jabbour D."/>
            <person name="Luo H."/>
            <person name="Baker S.E."/>
            <person name="Pisabarro A.G."/>
            <person name="Walton J.D."/>
            <person name="Blanchette R.A."/>
            <person name="Henrissat B."/>
            <person name="Martin F."/>
            <person name="Cullen D."/>
            <person name="Hibbett D.S."/>
            <person name="Grigoriev I.V."/>
        </authorList>
    </citation>
    <scope>NUCLEOTIDE SEQUENCE [LARGE SCALE GENOMIC DNA]</scope>
    <source>
        <strain evidence="12">FD-172 SS1</strain>
    </source>
</reference>
<gene>
    <name evidence="11" type="ORF">BOTBODRAFT_513293</name>
</gene>
<keyword evidence="12" id="KW-1185">Reference proteome</keyword>